<dbReference type="GO" id="GO:0030151">
    <property type="term" value="F:molybdenum ion binding"/>
    <property type="evidence" value="ECO:0007669"/>
    <property type="project" value="InterPro"/>
</dbReference>
<dbReference type="SUPFAM" id="SSF50800">
    <property type="entry name" value="PK beta-barrel domain-like"/>
    <property type="match status" value="1"/>
</dbReference>
<name>A0A6J7LFH3_9ZZZZ</name>
<accession>A0A6J7LFH3</accession>
<dbReference type="EMBL" id="CAFBMW010000062">
    <property type="protein sequence ID" value="CAB4966415.1"/>
    <property type="molecule type" value="Genomic_DNA"/>
</dbReference>
<evidence type="ECO:0000313" key="2">
    <source>
        <dbReference type="EMBL" id="CAB4966415.1"/>
    </source>
</evidence>
<sequence>MTDHAVRPARQRDLAHLGIEDASHGPGFVVVAGDPALGHARVDLLDGHAHLARLAPGVDLDGSTARALVEAASERLAAKGHGQLTALPFAGPEAATYADLGFAEIPSEEPLPGPLSTMREEPGHVLVRRVLRSHRTAADLTDFLPVLDAAPREVGTLRAVIRRPAPGEREVLEVGHLDLAEGLVGDTWAERGSRRTPDGSAHPDMQLNLMSHRLVEFLAQDPEREALAGDQMFLDLDLSHDHLPAWSELHIGGPDGAVIVVTDQPHNGCGKFIARFGKDAMGFVNGPEGKPRRLRGLCAKVVRPGPVRPGDRVVVVRPSTPVGEPSGK</sequence>
<dbReference type="Gene3D" id="2.40.33.20">
    <property type="entry name" value="PK beta-barrel domain-like"/>
    <property type="match status" value="1"/>
</dbReference>
<reference evidence="2" key="1">
    <citation type="submission" date="2020-05" db="EMBL/GenBank/DDBJ databases">
        <authorList>
            <person name="Chiriac C."/>
            <person name="Salcher M."/>
            <person name="Ghai R."/>
            <person name="Kavagutti S V."/>
        </authorList>
    </citation>
    <scope>NUCLEOTIDE SEQUENCE</scope>
</reference>
<proteinExistence type="predicted"/>
<gene>
    <name evidence="2" type="ORF">UFOPK3662_03849</name>
</gene>
<feature type="domain" description="MOSC" evidence="1">
    <location>
        <begin position="163"/>
        <end position="316"/>
    </location>
</feature>
<dbReference type="InterPro" id="IPR011037">
    <property type="entry name" value="Pyrv_Knase-like_insert_dom_sf"/>
</dbReference>
<dbReference type="AlphaFoldDB" id="A0A6J7LFH3"/>
<dbReference type="PROSITE" id="PS51340">
    <property type="entry name" value="MOSC"/>
    <property type="match status" value="1"/>
</dbReference>
<organism evidence="2">
    <name type="scientific">freshwater metagenome</name>
    <dbReference type="NCBI Taxonomy" id="449393"/>
    <lineage>
        <taxon>unclassified sequences</taxon>
        <taxon>metagenomes</taxon>
        <taxon>ecological metagenomes</taxon>
    </lineage>
</organism>
<dbReference type="GO" id="GO:0030170">
    <property type="term" value="F:pyridoxal phosphate binding"/>
    <property type="evidence" value="ECO:0007669"/>
    <property type="project" value="InterPro"/>
</dbReference>
<protein>
    <submittedName>
        <fullName evidence="2">Unannotated protein</fullName>
    </submittedName>
</protein>
<evidence type="ECO:0000259" key="1">
    <source>
        <dbReference type="PROSITE" id="PS51340"/>
    </source>
</evidence>
<dbReference type="GO" id="GO:0003824">
    <property type="term" value="F:catalytic activity"/>
    <property type="evidence" value="ECO:0007669"/>
    <property type="project" value="InterPro"/>
</dbReference>
<dbReference type="InterPro" id="IPR005302">
    <property type="entry name" value="MoCF_Sase_C"/>
</dbReference>